<dbReference type="OrthoDB" id="1976819at2"/>
<accession>A0A4P8XWD9</accession>
<dbReference type="RefSeq" id="WP_138156375.1">
    <property type="nucleotide sequence ID" value="NZ_CP039381.1"/>
</dbReference>
<name>A0A4P8XWD9_9FIRM</name>
<dbReference type="KEGG" id="ruj:E5Z56_02495"/>
<dbReference type="Proteomes" id="UP000301475">
    <property type="component" value="Chromosome"/>
</dbReference>
<proteinExistence type="predicted"/>
<gene>
    <name evidence="1" type="ORF">E5Z56_02495</name>
</gene>
<sequence length="401" mass="47627">MYDKSASIYVVKLLEELDDICKKNNISYSLYGKTAVSAITKHTIEDDCARIIMHNDDFTKLCKAMSKERLYTRTFDSMYNNPEYMDYSARYCNSETTNISLDQKSNTFMSGIYVEILPIRNEETTKFQHFKLRFFEHGWEKHFCSFVNVESFKYLLPVPIINIMKLTGKNKTSKKIFEKLSLAYSGKITSRCSIKGFNETLETFSYDPLAKTKNVEIDGKSFSISTRMDSILDKLFSYDWRNEIPKEEKDNIVLLDTSCKQFSRTLTRNKNIWKRYFRRKSRHMFIYKFSNKYDRQKKHIWSLAKRTGTRARLHFYYMPKMGVIRNLEKNKDYYRLSQIMRPNRIATLIAFKQGKGFAVNKELFDIQMMLFRFEGNDEIADKLEEITPEYYMNSIISLDSK</sequence>
<dbReference type="EMBL" id="CP039381">
    <property type="protein sequence ID" value="QCT06290.1"/>
    <property type="molecule type" value="Genomic_DNA"/>
</dbReference>
<organism evidence="1 2">
    <name type="scientific">Ruminococcus bovis</name>
    <dbReference type="NCBI Taxonomy" id="2564099"/>
    <lineage>
        <taxon>Bacteria</taxon>
        <taxon>Bacillati</taxon>
        <taxon>Bacillota</taxon>
        <taxon>Clostridia</taxon>
        <taxon>Eubacteriales</taxon>
        <taxon>Oscillospiraceae</taxon>
        <taxon>Ruminococcus</taxon>
    </lineage>
</organism>
<protein>
    <submittedName>
        <fullName evidence="1">LicD family protein</fullName>
    </submittedName>
</protein>
<dbReference type="AlphaFoldDB" id="A0A4P8XWD9"/>
<evidence type="ECO:0000313" key="2">
    <source>
        <dbReference type="Proteomes" id="UP000301475"/>
    </source>
</evidence>
<reference evidence="1 2" key="1">
    <citation type="submission" date="2019-04" db="EMBL/GenBank/DDBJ databases">
        <authorList>
            <person name="Embree M."/>
            <person name="Gaffney J.R."/>
        </authorList>
    </citation>
    <scope>NUCLEOTIDE SEQUENCE [LARGE SCALE GENOMIC DNA]</scope>
    <source>
        <strain evidence="1 2">JE7A12</strain>
    </source>
</reference>
<keyword evidence="2" id="KW-1185">Reference proteome</keyword>
<evidence type="ECO:0000313" key="1">
    <source>
        <dbReference type="EMBL" id="QCT06290.1"/>
    </source>
</evidence>